<gene>
    <name evidence="2" type="ORF">ERS007661_03613</name>
    <name evidence="4" type="ORF">ERS007679_02555</name>
    <name evidence="3" type="ORF">ERS007703_01274</name>
    <name evidence="5" type="ORF">ERS007720_04042</name>
    <name evidence="1" type="ORF">ERS027659_01984</name>
</gene>
<evidence type="ECO:0000313" key="1">
    <source>
        <dbReference type="EMBL" id="CKR67695.1"/>
    </source>
</evidence>
<dbReference type="Proteomes" id="UP000045842">
    <property type="component" value="Unassembled WGS sequence"/>
</dbReference>
<protein>
    <submittedName>
        <fullName evidence="3">Uncharacterized protein</fullName>
    </submittedName>
</protein>
<sequence length="40" mass="4488">MWSSQIFSASVRGSPVCKAISKCLYSFVRDSLVISKYETL</sequence>
<evidence type="ECO:0000313" key="4">
    <source>
        <dbReference type="EMBL" id="COV83870.1"/>
    </source>
</evidence>
<dbReference type="Proteomes" id="UP000039217">
    <property type="component" value="Unassembled WGS sequence"/>
</dbReference>
<dbReference type="EMBL" id="CSAD01000362">
    <property type="protein sequence ID" value="COV83870.1"/>
    <property type="molecule type" value="Genomic_DNA"/>
</dbReference>
<dbReference type="Proteomes" id="UP000038802">
    <property type="component" value="Unassembled WGS sequence"/>
</dbReference>
<evidence type="ECO:0000313" key="3">
    <source>
        <dbReference type="EMBL" id="COV38359.1"/>
    </source>
</evidence>
<evidence type="ECO:0000313" key="9">
    <source>
        <dbReference type="Proteomes" id="UP000045842"/>
    </source>
</evidence>
<reference evidence="6 7" key="1">
    <citation type="submission" date="2015-03" db="EMBL/GenBank/DDBJ databases">
        <authorList>
            <consortium name="Pathogen Informatics"/>
        </authorList>
    </citation>
    <scope>NUCLEOTIDE SEQUENCE [LARGE SCALE GENOMIC DNA]</scope>
    <source>
        <strain evidence="1 10">Bir 185</strain>
        <strain evidence="2 7">D00501624</strain>
        <strain evidence="4 9">G09801536</strain>
        <strain evidence="6">K00500041</strain>
        <strain evidence="5 8">M09401471</strain>
    </source>
</reference>
<evidence type="ECO:0000313" key="8">
    <source>
        <dbReference type="Proteomes" id="UP000044938"/>
    </source>
</evidence>
<dbReference type="AlphaFoldDB" id="A0A0T9CJL4"/>
<organism evidence="3 6">
    <name type="scientific">Mycobacterium tuberculosis</name>
    <dbReference type="NCBI Taxonomy" id="1773"/>
    <lineage>
        <taxon>Bacteria</taxon>
        <taxon>Bacillati</taxon>
        <taxon>Actinomycetota</taxon>
        <taxon>Actinomycetes</taxon>
        <taxon>Mycobacteriales</taxon>
        <taxon>Mycobacteriaceae</taxon>
        <taxon>Mycobacterium</taxon>
        <taxon>Mycobacterium tuberculosis complex</taxon>
    </lineage>
</organism>
<evidence type="ECO:0000313" key="6">
    <source>
        <dbReference type="Proteomes" id="UP000038802"/>
    </source>
</evidence>
<proteinExistence type="predicted"/>
<dbReference type="EMBL" id="CSAE01000103">
    <property type="protein sequence ID" value="COV38359.1"/>
    <property type="molecule type" value="Genomic_DNA"/>
</dbReference>
<evidence type="ECO:0000313" key="2">
    <source>
        <dbReference type="EMBL" id="CNW16292.1"/>
    </source>
</evidence>
<evidence type="ECO:0000313" key="7">
    <source>
        <dbReference type="Proteomes" id="UP000039217"/>
    </source>
</evidence>
<dbReference type="Proteomes" id="UP000044938">
    <property type="component" value="Unassembled WGS sequence"/>
</dbReference>
<evidence type="ECO:0000313" key="5">
    <source>
        <dbReference type="EMBL" id="COX18001.1"/>
    </source>
</evidence>
<dbReference type="EMBL" id="CSAJ01000765">
    <property type="protein sequence ID" value="COX18001.1"/>
    <property type="molecule type" value="Genomic_DNA"/>
</dbReference>
<dbReference type="EMBL" id="CQQC01001684">
    <property type="protein sequence ID" value="CNW16292.1"/>
    <property type="molecule type" value="Genomic_DNA"/>
</dbReference>
<dbReference type="EMBL" id="CNFT01000420">
    <property type="protein sequence ID" value="CKR67695.1"/>
    <property type="molecule type" value="Genomic_DNA"/>
</dbReference>
<reference evidence="3" key="2">
    <citation type="submission" date="2015-03" db="EMBL/GenBank/DDBJ databases">
        <authorList>
            <person name="Murphy D."/>
        </authorList>
    </citation>
    <scope>NUCLEOTIDE SEQUENCE [LARGE SCALE GENOMIC DNA]</scope>
    <source>
        <strain evidence="3">K00500041</strain>
    </source>
</reference>
<accession>A0A0T9CJL4</accession>
<dbReference type="Proteomes" id="UP000050164">
    <property type="component" value="Unassembled WGS sequence"/>
</dbReference>
<evidence type="ECO:0000313" key="10">
    <source>
        <dbReference type="Proteomes" id="UP000050164"/>
    </source>
</evidence>
<name>A0A0T9CJL4_MYCTX</name>